<dbReference type="InterPro" id="IPR029017">
    <property type="entry name" value="Enolase-like_N"/>
</dbReference>
<name>A0A918XV43_9PROT</name>
<dbReference type="SFLD" id="SFLDS00001">
    <property type="entry name" value="Enolase"/>
    <property type="match status" value="1"/>
</dbReference>
<organism evidence="5 6">
    <name type="scientific">Thalassobaculum fulvum</name>
    <dbReference type="NCBI Taxonomy" id="1633335"/>
    <lineage>
        <taxon>Bacteria</taxon>
        <taxon>Pseudomonadati</taxon>
        <taxon>Pseudomonadota</taxon>
        <taxon>Alphaproteobacteria</taxon>
        <taxon>Rhodospirillales</taxon>
        <taxon>Thalassobaculaceae</taxon>
        <taxon>Thalassobaculum</taxon>
    </lineage>
</organism>
<evidence type="ECO:0000256" key="3">
    <source>
        <dbReference type="ARBA" id="ARBA00022842"/>
    </source>
</evidence>
<keyword evidence="6" id="KW-1185">Reference proteome</keyword>
<accession>A0A918XV43</accession>
<dbReference type="InterPro" id="IPR046945">
    <property type="entry name" value="RHMD-like"/>
</dbReference>
<evidence type="ECO:0000256" key="1">
    <source>
        <dbReference type="ARBA" id="ARBA00001946"/>
    </source>
</evidence>
<dbReference type="GO" id="GO:0016836">
    <property type="term" value="F:hydro-lyase activity"/>
    <property type="evidence" value="ECO:0007669"/>
    <property type="project" value="TreeGrafter"/>
</dbReference>
<dbReference type="PANTHER" id="PTHR13794:SF58">
    <property type="entry name" value="MITOCHONDRIAL ENOLASE SUPERFAMILY MEMBER 1"/>
    <property type="match status" value="1"/>
</dbReference>
<sequence length="380" mass="41713">MKITAVRAHVLEAPIEDRFAFSQAWVDRRVGLVVEIETDAGLVGWGDGYGPPWALATVIERYYAPRLVGRSPLAGDAIWEELYNALRDHGQRGIAVQALSAVDIALWDLRGKHFGAPVHVLMGGPVRTEVQAYATGLYRRSDDRQTNHRLLRAEAEGYLQAGFRAMKTKVGFGFQDDVALVAMLRETVGPEVELFVDANHGCDTVQAKRLARAIEPLGIGWFEEPVEPEDLEGYREVRASTSIPIAGGECSFTRHDFRRILEAGAIDIIQPDTASCGGLTEAKRIADMAWTHGVRYNPHVWGTGIGLAAAMQLLAVLPTSAPAFGAHQPLLEYDSTPHPFRQGLLVEPVRVERGIAHVPSGPGLGIEIRRDVLERWRVGP</sequence>
<dbReference type="SFLD" id="SFLDG00179">
    <property type="entry name" value="mandelate_racemase"/>
    <property type="match status" value="1"/>
</dbReference>
<dbReference type="SMART" id="SM00922">
    <property type="entry name" value="MR_MLE"/>
    <property type="match status" value="1"/>
</dbReference>
<keyword evidence="2" id="KW-0479">Metal-binding</keyword>
<dbReference type="InterPro" id="IPR036849">
    <property type="entry name" value="Enolase-like_C_sf"/>
</dbReference>
<dbReference type="Gene3D" id="3.30.390.10">
    <property type="entry name" value="Enolase-like, N-terminal domain"/>
    <property type="match status" value="1"/>
</dbReference>
<gene>
    <name evidence="5" type="primary">gci</name>
    <name evidence="5" type="ORF">GCM10017083_42100</name>
</gene>
<dbReference type="InterPro" id="IPR013342">
    <property type="entry name" value="Mandelate_racemase_C"/>
</dbReference>
<dbReference type="GO" id="GO:0016052">
    <property type="term" value="P:carbohydrate catabolic process"/>
    <property type="evidence" value="ECO:0007669"/>
    <property type="project" value="TreeGrafter"/>
</dbReference>
<dbReference type="GO" id="GO:0000287">
    <property type="term" value="F:magnesium ion binding"/>
    <property type="evidence" value="ECO:0007669"/>
    <property type="project" value="TreeGrafter"/>
</dbReference>
<dbReference type="Pfam" id="PF13378">
    <property type="entry name" value="MR_MLE_C"/>
    <property type="match status" value="1"/>
</dbReference>
<dbReference type="PANTHER" id="PTHR13794">
    <property type="entry name" value="ENOLASE SUPERFAMILY, MANDELATE RACEMASE"/>
    <property type="match status" value="1"/>
</dbReference>
<dbReference type="PROSITE" id="PS00908">
    <property type="entry name" value="MR_MLE_1"/>
    <property type="match status" value="1"/>
</dbReference>
<reference evidence="5" key="1">
    <citation type="journal article" date="2014" name="Int. J. Syst. Evol. Microbiol.">
        <title>Complete genome sequence of Corynebacterium casei LMG S-19264T (=DSM 44701T), isolated from a smear-ripened cheese.</title>
        <authorList>
            <consortium name="US DOE Joint Genome Institute (JGI-PGF)"/>
            <person name="Walter F."/>
            <person name="Albersmeier A."/>
            <person name="Kalinowski J."/>
            <person name="Ruckert C."/>
        </authorList>
    </citation>
    <scope>NUCLEOTIDE SEQUENCE</scope>
    <source>
        <strain evidence="5">KCTC 42651</strain>
    </source>
</reference>
<proteinExistence type="predicted"/>
<dbReference type="Pfam" id="PF02746">
    <property type="entry name" value="MR_MLE_N"/>
    <property type="match status" value="1"/>
</dbReference>
<dbReference type="RefSeq" id="WP_189993304.1">
    <property type="nucleotide sequence ID" value="NZ_BMZS01000010.1"/>
</dbReference>
<dbReference type="GO" id="GO:0009063">
    <property type="term" value="P:amino acid catabolic process"/>
    <property type="evidence" value="ECO:0007669"/>
    <property type="project" value="InterPro"/>
</dbReference>
<dbReference type="InterPro" id="IPR029065">
    <property type="entry name" value="Enolase_C-like"/>
</dbReference>
<evidence type="ECO:0000256" key="2">
    <source>
        <dbReference type="ARBA" id="ARBA00022723"/>
    </source>
</evidence>
<evidence type="ECO:0000259" key="4">
    <source>
        <dbReference type="SMART" id="SM00922"/>
    </source>
</evidence>
<dbReference type="CDD" id="cd03316">
    <property type="entry name" value="MR_like"/>
    <property type="match status" value="1"/>
</dbReference>
<dbReference type="AlphaFoldDB" id="A0A918XV43"/>
<feature type="domain" description="Mandelate racemase/muconate lactonizing enzyme C-terminal" evidence="4">
    <location>
        <begin position="148"/>
        <end position="244"/>
    </location>
</feature>
<comment type="caution">
    <text evidence="5">The sequence shown here is derived from an EMBL/GenBank/DDBJ whole genome shotgun (WGS) entry which is preliminary data.</text>
</comment>
<dbReference type="InterPro" id="IPR018110">
    <property type="entry name" value="Mandel_Rmase/mucon_lact_enz_CS"/>
</dbReference>
<dbReference type="SUPFAM" id="SSF51604">
    <property type="entry name" value="Enolase C-terminal domain-like"/>
    <property type="match status" value="1"/>
</dbReference>
<dbReference type="InterPro" id="IPR013341">
    <property type="entry name" value="Mandelate_racemase_N_dom"/>
</dbReference>
<keyword evidence="3" id="KW-0460">Magnesium</keyword>
<reference evidence="5" key="2">
    <citation type="submission" date="2020-09" db="EMBL/GenBank/DDBJ databases">
        <authorList>
            <person name="Sun Q."/>
            <person name="Kim S."/>
        </authorList>
    </citation>
    <scope>NUCLEOTIDE SEQUENCE</scope>
    <source>
        <strain evidence="5">KCTC 42651</strain>
    </source>
</reference>
<dbReference type="Gene3D" id="3.20.20.120">
    <property type="entry name" value="Enolase-like C-terminal domain"/>
    <property type="match status" value="1"/>
</dbReference>
<dbReference type="SUPFAM" id="SSF54826">
    <property type="entry name" value="Enolase N-terminal domain-like"/>
    <property type="match status" value="1"/>
</dbReference>
<dbReference type="EMBL" id="BMZS01000010">
    <property type="protein sequence ID" value="GHD58718.1"/>
    <property type="molecule type" value="Genomic_DNA"/>
</dbReference>
<comment type="cofactor">
    <cofactor evidence="1">
        <name>Mg(2+)</name>
        <dbReference type="ChEBI" id="CHEBI:18420"/>
    </cofactor>
</comment>
<protein>
    <submittedName>
        <fullName evidence="5">D-galactarolactone cycloisomerase</fullName>
    </submittedName>
</protein>
<dbReference type="Proteomes" id="UP000630353">
    <property type="component" value="Unassembled WGS sequence"/>
</dbReference>
<evidence type="ECO:0000313" key="6">
    <source>
        <dbReference type="Proteomes" id="UP000630353"/>
    </source>
</evidence>
<evidence type="ECO:0000313" key="5">
    <source>
        <dbReference type="EMBL" id="GHD58718.1"/>
    </source>
</evidence>